<evidence type="ECO:0000256" key="1">
    <source>
        <dbReference type="SAM" id="MobiDB-lite"/>
    </source>
</evidence>
<dbReference type="AlphaFoldDB" id="A0A1I1V1Q8"/>
<evidence type="ECO:0000313" key="3">
    <source>
        <dbReference type="Proteomes" id="UP000199400"/>
    </source>
</evidence>
<feature type="region of interest" description="Disordered" evidence="1">
    <location>
        <begin position="25"/>
        <end position="48"/>
    </location>
</feature>
<keyword evidence="3" id="KW-1185">Reference proteome</keyword>
<dbReference type="Proteomes" id="UP000199400">
    <property type="component" value="Unassembled WGS sequence"/>
</dbReference>
<reference evidence="3" key="1">
    <citation type="submission" date="2016-10" db="EMBL/GenBank/DDBJ databases">
        <authorList>
            <person name="Varghese N."/>
            <person name="Submissions S."/>
        </authorList>
    </citation>
    <scope>NUCLEOTIDE SEQUENCE [LARGE SCALE GENOMIC DNA]</scope>
    <source>
        <strain evidence="3">ATCC 25963</strain>
    </source>
</reference>
<evidence type="ECO:0000313" key="2">
    <source>
        <dbReference type="EMBL" id="SFD75938.1"/>
    </source>
</evidence>
<dbReference type="RefSeq" id="WP_170136009.1">
    <property type="nucleotide sequence ID" value="NZ_FOMX01000004.1"/>
</dbReference>
<sequence>MNKTIKIEDLRDNDDKRELSDEALELVVGGQAPATKTNEGNGDTDDYA</sequence>
<gene>
    <name evidence="2" type="ORF">SAMN02745121_01416</name>
</gene>
<accession>A0A1I1V1Q8</accession>
<proteinExistence type="predicted"/>
<organism evidence="2 3">
    <name type="scientific">Nannocystis exedens</name>
    <dbReference type="NCBI Taxonomy" id="54"/>
    <lineage>
        <taxon>Bacteria</taxon>
        <taxon>Pseudomonadati</taxon>
        <taxon>Myxococcota</taxon>
        <taxon>Polyangia</taxon>
        <taxon>Nannocystales</taxon>
        <taxon>Nannocystaceae</taxon>
        <taxon>Nannocystis</taxon>
    </lineage>
</organism>
<name>A0A1I1V1Q8_9BACT</name>
<protein>
    <submittedName>
        <fullName evidence="2">Uncharacterized protein</fullName>
    </submittedName>
</protein>
<dbReference type="EMBL" id="FOMX01000004">
    <property type="protein sequence ID" value="SFD75938.1"/>
    <property type="molecule type" value="Genomic_DNA"/>
</dbReference>